<comment type="function">
    <text evidence="1">Catalyzes the deamination of various vicinal amino-alcohols to oxo compounds. Allows this organism to utilize ethanolamine as the sole source of nitrogen and carbon in the presence of vitamin B12.</text>
</comment>
<feature type="binding site" evidence="1">
    <location>
        <position position="295"/>
    </location>
    <ligand>
        <name>adenosylcob(III)alamin</name>
        <dbReference type="ChEBI" id="CHEBI:18408"/>
    </ligand>
</feature>
<dbReference type="Proteomes" id="UP000321595">
    <property type="component" value="Chromosome"/>
</dbReference>
<dbReference type="InterPro" id="IPR044939">
    <property type="entry name" value="EutB_dom_2_sf"/>
</dbReference>
<evidence type="ECO:0000313" key="2">
    <source>
        <dbReference type="EMBL" id="QED30120.1"/>
    </source>
</evidence>
<comment type="subcellular location">
    <subcellularLocation>
        <location evidence="1">Bacterial microcompartment</location>
    </subcellularLocation>
</comment>
<dbReference type="PANTHER" id="PTHR39329">
    <property type="entry name" value="ETHANOLAMINE AMMONIA-LYASE HEAVY CHAIN"/>
    <property type="match status" value="1"/>
</dbReference>
<proteinExistence type="inferred from homology"/>
<evidence type="ECO:0000256" key="1">
    <source>
        <dbReference type="HAMAP-Rule" id="MF_00861"/>
    </source>
</evidence>
<reference evidence="2 3" key="1">
    <citation type="submission" date="2019-08" db="EMBL/GenBank/DDBJ databases">
        <authorList>
            <person name="Liang Q."/>
        </authorList>
    </citation>
    <scope>NUCLEOTIDE SEQUENCE [LARGE SCALE GENOMIC DNA]</scope>
    <source>
        <strain evidence="2 3">V1718</strain>
    </source>
</reference>
<dbReference type="GO" id="GO:0031419">
    <property type="term" value="F:cobalamin binding"/>
    <property type="evidence" value="ECO:0007669"/>
    <property type="project" value="UniProtKB-UniRule"/>
</dbReference>
<dbReference type="InterPro" id="IPR044941">
    <property type="entry name" value="EutB_N_sf"/>
</dbReference>
<feature type="binding site" evidence="1">
    <location>
        <position position="246"/>
    </location>
    <ligand>
        <name>adenosylcob(III)alamin</name>
        <dbReference type="ChEBI" id="CHEBI:18408"/>
    </ligand>
</feature>
<comment type="cofactor">
    <cofactor evidence="1">
        <name>adenosylcob(III)alamin</name>
        <dbReference type="ChEBI" id="CHEBI:18408"/>
    </cofactor>
    <text evidence="1">Binds between the large and small subunits.</text>
</comment>
<comment type="pathway">
    <text evidence="1">Amine and polyamine degradation; ethanolamine degradation.</text>
</comment>
<dbReference type="Gene3D" id="2.30.170.30">
    <property type="entry name" value="ethanolamine ammonia-lyase heavy chain domain like"/>
    <property type="match status" value="1"/>
</dbReference>
<keyword evidence="3" id="KW-1185">Reference proteome</keyword>
<dbReference type="Pfam" id="PF06751">
    <property type="entry name" value="EutB"/>
    <property type="match status" value="1"/>
</dbReference>
<feature type="binding site" evidence="1">
    <location>
        <position position="362"/>
    </location>
    <ligand>
        <name>substrate</name>
    </ligand>
</feature>
<dbReference type="GO" id="GO:0009350">
    <property type="term" value="C:ethanolamine ammonia-lyase complex"/>
    <property type="evidence" value="ECO:0007669"/>
    <property type="project" value="UniProtKB-UniRule"/>
</dbReference>
<dbReference type="InterPro" id="IPR010628">
    <property type="entry name" value="EutB"/>
</dbReference>
<dbReference type="EMBL" id="CP042467">
    <property type="protein sequence ID" value="QED30120.1"/>
    <property type="molecule type" value="Genomic_DNA"/>
</dbReference>
<feature type="binding site" evidence="1">
    <location>
        <position position="193"/>
    </location>
    <ligand>
        <name>substrate</name>
    </ligand>
</feature>
<protein>
    <recommendedName>
        <fullName evidence="1">Ethanolamine ammonia-lyase large subunit</fullName>
        <shortName evidence="1">EAL large subunit</shortName>
        <ecNumber evidence="1">4.3.1.7</ecNumber>
    </recommendedName>
</protein>
<dbReference type="OrthoDB" id="9770909at2"/>
<evidence type="ECO:0000313" key="3">
    <source>
        <dbReference type="Proteomes" id="UP000321595"/>
    </source>
</evidence>
<keyword evidence="1" id="KW-1283">Bacterial microcompartment</keyword>
<dbReference type="NCBIfam" id="NF011649">
    <property type="entry name" value="PRK15067.1"/>
    <property type="match status" value="1"/>
</dbReference>
<comment type="catalytic activity">
    <reaction evidence="1">
        <text>ethanolamine = acetaldehyde + NH4(+)</text>
        <dbReference type="Rhea" id="RHEA:15313"/>
        <dbReference type="ChEBI" id="CHEBI:15343"/>
        <dbReference type="ChEBI" id="CHEBI:28938"/>
        <dbReference type="ChEBI" id="CHEBI:57603"/>
        <dbReference type="EC" id="4.3.1.7"/>
    </reaction>
</comment>
<accession>A0A5B8XX15</accession>
<dbReference type="AlphaFoldDB" id="A0A5B8XX15"/>
<dbReference type="Gene3D" id="3.20.20.70">
    <property type="entry name" value="Aldolase class I"/>
    <property type="match status" value="1"/>
</dbReference>
<sequence>MRLASTIRGVTYSFRSIKEVLAKANSHKSGDVLAGVAARDAVERVAARAVLADVTLEELRNNPVLPYETDEITRLVEDDLHEPSYAAIKHLTVGQFREWLLETSTTGELMRSISRGLTPEMAAATCKLMSNMDLMTVGAKAQVVVRANNTLGLPGRMSSRIQPNHPTDDVQGILISAREGLSYGCGDAVIGVNPATDTAESTRDILMALDEVTRKNRIPTQNCVLSHVTVQMAALDLGAPMGLMFQSLSGTQTGNEAFGISVSLMDEAWAKMKEMTPTKGPNVMYFETGQGSELSSDAHHGADQVTLEARCYGFARRYDPFLVNTVVGFIGPEYLEDGAQITRAALEDHFMGKLLGIPMGCDACFTYHARMGQDELECLKVLLGSAGVAFLMSLPVGDDIMLNYQSTSFHDIPSVRGLLGKRPTPEFDAWLSEMGIWDGGKPGPRFGDQTVIR</sequence>
<organism evidence="2 3">
    <name type="scientific">Microvenator marinus</name>
    <dbReference type="NCBI Taxonomy" id="2600177"/>
    <lineage>
        <taxon>Bacteria</taxon>
        <taxon>Deltaproteobacteria</taxon>
        <taxon>Bradymonadales</taxon>
        <taxon>Microvenatoraceae</taxon>
        <taxon>Microvenator</taxon>
    </lineage>
</organism>
<keyword evidence="1" id="KW-0170">Cobalt</keyword>
<dbReference type="PIRSF" id="PIRSF018788">
    <property type="entry name" value="EutB"/>
    <property type="match status" value="1"/>
</dbReference>
<dbReference type="PANTHER" id="PTHR39329:SF1">
    <property type="entry name" value="ETHANOLAMINE AMMONIA-LYASE LARGE SUBUNIT"/>
    <property type="match status" value="1"/>
</dbReference>
<name>A0A5B8XX15_9DELT</name>
<dbReference type="GO" id="GO:0008851">
    <property type="term" value="F:ethanolamine ammonia-lyase activity"/>
    <property type="evidence" value="ECO:0007669"/>
    <property type="project" value="UniProtKB-UniRule"/>
</dbReference>
<feature type="binding site" evidence="1">
    <location>
        <begin position="160"/>
        <end position="162"/>
    </location>
    <ligand>
        <name>substrate</name>
    </ligand>
</feature>
<dbReference type="HAMAP" id="MF_00861">
    <property type="entry name" value="EutB"/>
    <property type="match status" value="1"/>
</dbReference>
<keyword evidence="1" id="KW-0846">Cobalamin</keyword>
<comment type="similarity">
    <text evidence="1">Belongs to the EutB family.</text>
</comment>
<dbReference type="RefSeq" id="WP_146963526.1">
    <property type="nucleotide sequence ID" value="NZ_CP042467.1"/>
</dbReference>
<comment type="subunit">
    <text evidence="1">The basic unit is a heterodimer which dimerizes to form tetramers. The heterotetramers trimerize; 6 large subunits form a core ring with 6 small subunits projecting outwards.</text>
</comment>
<dbReference type="GO" id="GO:0031471">
    <property type="term" value="C:ethanolamine degradation polyhedral organelle"/>
    <property type="evidence" value="ECO:0007669"/>
    <property type="project" value="UniProtKB-UniRule"/>
</dbReference>
<dbReference type="GO" id="GO:0046336">
    <property type="term" value="P:ethanolamine catabolic process"/>
    <property type="evidence" value="ECO:0007669"/>
    <property type="project" value="UniProtKB-UniRule"/>
</dbReference>
<dbReference type="InterPro" id="IPR013785">
    <property type="entry name" value="Aldolase_TIM"/>
</dbReference>
<feature type="binding site" evidence="1">
    <location>
        <position position="287"/>
    </location>
    <ligand>
        <name>substrate</name>
    </ligand>
</feature>
<dbReference type="UniPathway" id="UPA00560"/>
<dbReference type="GO" id="GO:0006520">
    <property type="term" value="P:amino acid metabolic process"/>
    <property type="evidence" value="ECO:0007669"/>
    <property type="project" value="InterPro"/>
</dbReference>
<dbReference type="EC" id="4.3.1.7" evidence="1"/>
<dbReference type="KEGG" id="bbae:FRD01_23375"/>
<keyword evidence="1 2" id="KW-0456">Lyase</keyword>
<feature type="binding site" evidence="1">
    <location>
        <position position="194"/>
    </location>
    <ligand>
        <name>adenosylcob(III)alamin</name>
        <dbReference type="ChEBI" id="CHEBI:18408"/>
    </ligand>
</feature>
<gene>
    <name evidence="1" type="primary">eutB</name>
    <name evidence="2" type="ORF">FRD01_23375</name>
</gene>
<dbReference type="GO" id="GO:0005829">
    <property type="term" value="C:cytosol"/>
    <property type="evidence" value="ECO:0007669"/>
    <property type="project" value="TreeGrafter"/>
</dbReference>
<feature type="binding site" evidence="1">
    <location>
        <position position="401"/>
    </location>
    <ligand>
        <name>adenosylcob(III)alamin</name>
        <dbReference type="ChEBI" id="CHEBI:18408"/>
    </ligand>
</feature>
<dbReference type="Gene3D" id="1.10.220.70">
    <property type="entry name" value="lyase"/>
    <property type="match status" value="1"/>
</dbReference>